<dbReference type="Gene3D" id="1.10.287.950">
    <property type="entry name" value="Methyl-accepting chemotaxis protein"/>
    <property type="match status" value="1"/>
</dbReference>
<dbReference type="GO" id="GO:0016020">
    <property type="term" value="C:membrane"/>
    <property type="evidence" value="ECO:0007669"/>
    <property type="project" value="InterPro"/>
</dbReference>
<protein>
    <submittedName>
        <fullName evidence="5">Chemotaxis methyl-accepting receptor, signaling</fullName>
    </submittedName>
</protein>
<evidence type="ECO:0000256" key="3">
    <source>
        <dbReference type="PROSITE-ProRule" id="PRU00284"/>
    </source>
</evidence>
<dbReference type="SUPFAM" id="SSF58104">
    <property type="entry name" value="Methyl-accepting chemotaxis protein (MCP) signaling domain"/>
    <property type="match status" value="1"/>
</dbReference>
<keyword evidence="5" id="KW-0675">Receptor</keyword>
<accession>A0A1V1PGL4</accession>
<dbReference type="Proteomes" id="UP000189670">
    <property type="component" value="Unassembled WGS sequence"/>
</dbReference>
<keyword evidence="1 3" id="KW-0807">Transducer</keyword>
<dbReference type="InterPro" id="IPR004090">
    <property type="entry name" value="Chemotax_Me-accpt_rcpt"/>
</dbReference>
<reference evidence="6" key="1">
    <citation type="submission" date="2012-11" db="EMBL/GenBank/DDBJ databases">
        <authorList>
            <person name="Lucero-Rivera Y.E."/>
            <person name="Tovar-Ramirez D."/>
        </authorList>
    </citation>
    <scope>NUCLEOTIDE SEQUENCE [LARGE SCALE GENOMIC DNA]</scope>
    <source>
        <strain evidence="6">Araruama</strain>
    </source>
</reference>
<evidence type="ECO:0000256" key="2">
    <source>
        <dbReference type="ARBA" id="ARBA00029447"/>
    </source>
</evidence>
<dbReference type="Pfam" id="PF00015">
    <property type="entry name" value="MCPsignal"/>
    <property type="match status" value="1"/>
</dbReference>
<dbReference type="GO" id="GO:0006935">
    <property type="term" value="P:chemotaxis"/>
    <property type="evidence" value="ECO:0007669"/>
    <property type="project" value="InterPro"/>
</dbReference>
<dbReference type="PANTHER" id="PTHR32089">
    <property type="entry name" value="METHYL-ACCEPTING CHEMOTAXIS PROTEIN MCPB"/>
    <property type="match status" value="1"/>
</dbReference>
<comment type="similarity">
    <text evidence="2">Belongs to the methyl-accepting chemotaxis (MCP) protein family.</text>
</comment>
<evidence type="ECO:0000259" key="4">
    <source>
        <dbReference type="PROSITE" id="PS50111"/>
    </source>
</evidence>
<dbReference type="SMART" id="SM00283">
    <property type="entry name" value="MA"/>
    <property type="match status" value="1"/>
</dbReference>
<name>A0A1V1PGL4_9BACT</name>
<dbReference type="GO" id="GO:0004888">
    <property type="term" value="F:transmembrane signaling receptor activity"/>
    <property type="evidence" value="ECO:0007669"/>
    <property type="project" value="InterPro"/>
</dbReference>
<dbReference type="PRINTS" id="PR00260">
    <property type="entry name" value="CHEMTRNSDUCR"/>
</dbReference>
<dbReference type="GO" id="GO:0007165">
    <property type="term" value="P:signal transduction"/>
    <property type="evidence" value="ECO:0007669"/>
    <property type="project" value="UniProtKB-KW"/>
</dbReference>
<evidence type="ECO:0000313" key="5">
    <source>
        <dbReference type="EMBL" id="ETR74039.1"/>
    </source>
</evidence>
<proteinExistence type="inferred from homology"/>
<dbReference type="AlphaFoldDB" id="A0A1V1PGL4"/>
<feature type="domain" description="Methyl-accepting transducer" evidence="4">
    <location>
        <begin position="1"/>
        <end position="219"/>
    </location>
</feature>
<dbReference type="EMBL" id="ATBP01000025">
    <property type="protein sequence ID" value="ETR74039.1"/>
    <property type="molecule type" value="Genomic_DNA"/>
</dbReference>
<evidence type="ECO:0000256" key="1">
    <source>
        <dbReference type="ARBA" id="ARBA00023224"/>
    </source>
</evidence>
<dbReference type="PROSITE" id="PS50111">
    <property type="entry name" value="CHEMOTAXIS_TRANSDUC_2"/>
    <property type="match status" value="1"/>
</dbReference>
<dbReference type="PANTHER" id="PTHR32089:SF112">
    <property type="entry name" value="LYSOZYME-LIKE PROTEIN-RELATED"/>
    <property type="match status" value="1"/>
</dbReference>
<comment type="caution">
    <text evidence="5">The sequence shown here is derived from an EMBL/GenBank/DDBJ whole genome shotgun (WGS) entry which is preliminary data.</text>
</comment>
<gene>
    <name evidence="5" type="ORF">OMM_00506</name>
</gene>
<organism evidence="5 6">
    <name type="scientific">Candidatus Magnetoglobus multicellularis str. Araruama</name>
    <dbReference type="NCBI Taxonomy" id="890399"/>
    <lineage>
        <taxon>Bacteria</taxon>
        <taxon>Pseudomonadati</taxon>
        <taxon>Thermodesulfobacteriota</taxon>
        <taxon>Desulfobacteria</taxon>
        <taxon>Desulfobacterales</taxon>
        <taxon>Desulfobacteraceae</taxon>
        <taxon>Candidatus Magnetoglobus</taxon>
    </lineage>
</organism>
<evidence type="ECO:0000313" key="6">
    <source>
        <dbReference type="Proteomes" id="UP000189670"/>
    </source>
</evidence>
<dbReference type="InterPro" id="IPR004089">
    <property type="entry name" value="MCPsignal_dom"/>
</dbReference>
<sequence length="255" mass="27515">MSESASEVATYSEQSSYNINQISNDGEEISSNIKNEALAIKEMSQSLGKITDFTKKAKEISLMANEKSKEITEKMVSMANTSEEIGKVIVTIDEIADRTDLLALNAAIEAEGAGSAGKGFAVVADEVQKLAKQSSDATNEITRQIENVQKNTKNTQHNLQVINNTISELSAFNTDIALSVENLNSKVTDISNSVNHTSQKASSIADIANQSSQMANDIVTFSKESAVIAQKTNDASLHMSMMSANLLEIVNQFKL</sequence>